<gene>
    <name evidence="2" type="ORF">ANN_10656</name>
</gene>
<sequence>MAGLCEGGNEPAGFLKAICKLFAEKSHNSRLSLCVKLRDAIEKKRRGKLRRKVLSYQDNAPSEKSLVVMAAVLTAGFELSKHPFYSPDLASSDFRLISKLKEYLRGKKFSTNNEVMQSLNQWFAEVGQLLFQEAVEMLEYLWEKCNNVLGNFVEKRDEIIIFNISGKNDAETDQKEEKELTGSLVEKKLPSGRNVRREKSSRQKKITDD</sequence>
<accession>A0ABQ8T4J2</accession>
<dbReference type="InterPro" id="IPR052709">
    <property type="entry name" value="Transposase-MT_Hybrid"/>
</dbReference>
<feature type="region of interest" description="Disordered" evidence="1">
    <location>
        <begin position="190"/>
        <end position="209"/>
    </location>
</feature>
<evidence type="ECO:0000313" key="3">
    <source>
        <dbReference type="Proteomes" id="UP001148838"/>
    </source>
</evidence>
<dbReference type="PANTHER" id="PTHR46060">
    <property type="entry name" value="MARINER MOS1 TRANSPOSASE-LIKE PROTEIN"/>
    <property type="match status" value="1"/>
</dbReference>
<dbReference type="PANTHER" id="PTHR46060:SF1">
    <property type="entry name" value="MARINER MOS1 TRANSPOSASE-LIKE PROTEIN"/>
    <property type="match status" value="1"/>
</dbReference>
<dbReference type="Gene3D" id="3.30.420.10">
    <property type="entry name" value="Ribonuclease H-like superfamily/Ribonuclease H"/>
    <property type="match status" value="1"/>
</dbReference>
<organism evidence="2 3">
    <name type="scientific">Periplaneta americana</name>
    <name type="common">American cockroach</name>
    <name type="synonym">Blatta americana</name>
    <dbReference type="NCBI Taxonomy" id="6978"/>
    <lineage>
        <taxon>Eukaryota</taxon>
        <taxon>Metazoa</taxon>
        <taxon>Ecdysozoa</taxon>
        <taxon>Arthropoda</taxon>
        <taxon>Hexapoda</taxon>
        <taxon>Insecta</taxon>
        <taxon>Pterygota</taxon>
        <taxon>Neoptera</taxon>
        <taxon>Polyneoptera</taxon>
        <taxon>Dictyoptera</taxon>
        <taxon>Blattodea</taxon>
        <taxon>Blattoidea</taxon>
        <taxon>Blattidae</taxon>
        <taxon>Blattinae</taxon>
        <taxon>Periplaneta</taxon>
    </lineage>
</organism>
<dbReference type="Proteomes" id="UP001148838">
    <property type="component" value="Unassembled WGS sequence"/>
</dbReference>
<evidence type="ECO:0000256" key="1">
    <source>
        <dbReference type="SAM" id="MobiDB-lite"/>
    </source>
</evidence>
<comment type="caution">
    <text evidence="2">The sequence shown here is derived from an EMBL/GenBank/DDBJ whole genome shotgun (WGS) entry which is preliminary data.</text>
</comment>
<keyword evidence="3" id="KW-1185">Reference proteome</keyword>
<reference evidence="2 3" key="1">
    <citation type="journal article" date="2022" name="Allergy">
        <title>Genome assembly and annotation of Periplaneta americana reveal a comprehensive cockroach allergen profile.</title>
        <authorList>
            <person name="Wang L."/>
            <person name="Xiong Q."/>
            <person name="Saelim N."/>
            <person name="Wang L."/>
            <person name="Nong W."/>
            <person name="Wan A.T."/>
            <person name="Shi M."/>
            <person name="Liu X."/>
            <person name="Cao Q."/>
            <person name="Hui J.H.L."/>
            <person name="Sookrung N."/>
            <person name="Leung T.F."/>
            <person name="Tungtrongchitr A."/>
            <person name="Tsui S.K.W."/>
        </authorList>
    </citation>
    <scope>NUCLEOTIDE SEQUENCE [LARGE SCALE GENOMIC DNA]</scope>
    <source>
        <strain evidence="2">PWHHKU_190912</strain>
    </source>
</reference>
<proteinExistence type="predicted"/>
<dbReference type="EMBL" id="JAJSOF020000015">
    <property type="protein sequence ID" value="KAJ4440810.1"/>
    <property type="molecule type" value="Genomic_DNA"/>
</dbReference>
<evidence type="ECO:0000313" key="2">
    <source>
        <dbReference type="EMBL" id="KAJ4440810.1"/>
    </source>
</evidence>
<protein>
    <submittedName>
        <fullName evidence="2">Uncharacterized protein</fullName>
    </submittedName>
</protein>
<name>A0ABQ8T4J2_PERAM</name>
<dbReference type="InterPro" id="IPR036397">
    <property type="entry name" value="RNaseH_sf"/>
</dbReference>